<proteinExistence type="predicted"/>
<accession>A0A2A6B7F1</accession>
<sequence length="95" mass="10753">MESIFFASSSVEKPECDRLVLWRSSAFIDNFRDLLDGRGDEGGDSPSHISEFSWINPRTTAAKRRSFGAMYLAGQIEQANDRCLACFLKINQIFI</sequence>
<evidence type="ECO:0000313" key="2">
    <source>
        <dbReference type="Proteomes" id="UP000005239"/>
    </source>
</evidence>
<organism evidence="1 2">
    <name type="scientific">Pristionchus pacificus</name>
    <name type="common">Parasitic nematode worm</name>
    <dbReference type="NCBI Taxonomy" id="54126"/>
    <lineage>
        <taxon>Eukaryota</taxon>
        <taxon>Metazoa</taxon>
        <taxon>Ecdysozoa</taxon>
        <taxon>Nematoda</taxon>
        <taxon>Chromadorea</taxon>
        <taxon>Rhabditida</taxon>
        <taxon>Rhabditina</taxon>
        <taxon>Diplogasteromorpha</taxon>
        <taxon>Diplogasteroidea</taxon>
        <taxon>Neodiplogasteridae</taxon>
        <taxon>Pristionchus</taxon>
    </lineage>
</organism>
<name>A0A2A6B7F1_PRIPA</name>
<protein>
    <submittedName>
        <fullName evidence="1">Uncharacterized protein</fullName>
    </submittedName>
</protein>
<dbReference type="Proteomes" id="UP000005239">
    <property type="component" value="Unassembled WGS sequence"/>
</dbReference>
<dbReference type="EnsemblMetazoa" id="PPA43888.1">
    <property type="protein sequence ID" value="PPA43888.1"/>
    <property type="gene ID" value="WBGene00282257"/>
</dbReference>
<accession>A0A8R1Z584</accession>
<reference evidence="2" key="1">
    <citation type="journal article" date="2008" name="Nat. Genet.">
        <title>The Pristionchus pacificus genome provides a unique perspective on nematode lifestyle and parasitism.</title>
        <authorList>
            <person name="Dieterich C."/>
            <person name="Clifton S.W."/>
            <person name="Schuster L.N."/>
            <person name="Chinwalla A."/>
            <person name="Delehaunty K."/>
            <person name="Dinkelacker I."/>
            <person name="Fulton L."/>
            <person name="Fulton R."/>
            <person name="Godfrey J."/>
            <person name="Minx P."/>
            <person name="Mitreva M."/>
            <person name="Roeseler W."/>
            <person name="Tian H."/>
            <person name="Witte H."/>
            <person name="Yang S.P."/>
            <person name="Wilson R.K."/>
            <person name="Sommer R.J."/>
        </authorList>
    </citation>
    <scope>NUCLEOTIDE SEQUENCE [LARGE SCALE GENOMIC DNA]</scope>
    <source>
        <strain evidence="2">PS312</strain>
    </source>
</reference>
<gene>
    <name evidence="1" type="primary">WBGene00282257</name>
</gene>
<evidence type="ECO:0000313" key="1">
    <source>
        <dbReference type="EnsemblMetazoa" id="PPA43888.1"/>
    </source>
</evidence>
<keyword evidence="2" id="KW-1185">Reference proteome</keyword>
<reference evidence="1" key="2">
    <citation type="submission" date="2022-06" db="UniProtKB">
        <authorList>
            <consortium name="EnsemblMetazoa"/>
        </authorList>
    </citation>
    <scope>IDENTIFICATION</scope>
    <source>
        <strain evidence="1">PS312</strain>
    </source>
</reference>
<dbReference type="AlphaFoldDB" id="A0A2A6B7F1"/>